<organism evidence="4 5">
    <name type="scientific">Penicillium malachiteum</name>
    <dbReference type="NCBI Taxonomy" id="1324776"/>
    <lineage>
        <taxon>Eukaryota</taxon>
        <taxon>Fungi</taxon>
        <taxon>Dikarya</taxon>
        <taxon>Ascomycota</taxon>
        <taxon>Pezizomycotina</taxon>
        <taxon>Eurotiomycetes</taxon>
        <taxon>Eurotiomycetidae</taxon>
        <taxon>Eurotiales</taxon>
        <taxon>Aspergillaceae</taxon>
        <taxon>Penicillium</taxon>
    </lineage>
</organism>
<dbReference type="Pfam" id="PF00560">
    <property type="entry name" value="LRR_1"/>
    <property type="match status" value="1"/>
</dbReference>
<proteinExistence type="predicted"/>
<feature type="compositionally biased region" description="Low complexity" evidence="3">
    <location>
        <begin position="151"/>
        <end position="177"/>
    </location>
</feature>
<gene>
    <name evidence="4" type="ORF">N7493_003028</name>
</gene>
<dbReference type="Pfam" id="PF13855">
    <property type="entry name" value="LRR_8"/>
    <property type="match status" value="1"/>
</dbReference>
<feature type="compositionally biased region" description="Polar residues" evidence="3">
    <location>
        <begin position="283"/>
        <end position="314"/>
    </location>
</feature>
<dbReference type="InterPro" id="IPR003591">
    <property type="entry name" value="Leu-rich_rpt_typical-subtyp"/>
</dbReference>
<sequence length="1003" mass="110100">MEGQPKVNRPPSGIPRLASRLPLPTSTASKSVRPSPSQDRLRADPGLDDRRLRRPSYESLLKKPTTRYSPAKPRAEVLSSQEERPGEDGANTPEEVGSMIADDESVSSEFRGRTRPSLSERTIETLAHIPPSPASVQRQSSFFNGASPIRSPSRTPSNVSSYSRSPSRSSSHKTTSSDLLSQPVSKLRLPSRSRMSLASASELPTAGVEALQSPSKLKQPSKRRSLAALSTASGNSAPPKKTIAQPKTSTVRPTPSTRSKPSNSNMGPPERPLHVRKTRKPQTDSPASLRSPSTTSRYVSAASTLQDDLTPEQQAESESRKASKSSSALRETIAKAKAARKAVAATEKTNEPLPQAKVAVESWSNMDDDDSFNQLPQGSSGNVLRKRVEGARSSGTLNIAALSLKEIPQEVITMYEFDPESTSNWFENVDLVKFIAADNELSELPDAVFPDINLEDFDPESDERGPQFGGIESLDLHGNVLHSLPIGLRRLNQLRSLNLSNNAIGMDQLTKIIEITSLVDLKLASNKLEGPLPSALCSLTKLESLDLRGNSLTELPNELGELKSLRTLDVGENQLSSLPFEALRKVPLITLNAPKNNLNGTLIPASVDRLEKLQSLNIAHNTIEVFAANKMLSLPSLHSLYLSVNRVTSLPCLSSWQSLLLLSADDNSIAEVPAGFVDLKNLKTADFTGNNITRLDEKIGFMEKLSSLRIANNPLRERKLLTMDTEDIKLDMRNRCEPDPQDTDDEGSVATQFTLAPETPALENGWRIKHGGVLDRSYADLTDLEVQKLELINTQEVRNLYAQHNELRIFPVPALALLSQNLIELDLSHNAMDSSEYLTSLLELPKLQTLNISATSVTTLEPLLANLKAPSLTFLDVSNNRLTGALPHIRLVYPEVKTVLASDNQLSRLEFEAVQGLQVLDVSNNDIDSLPSKIGLLGAERSPKNWGSGSALRRFEVAGNRFRVPRWQTVAKGTDAVLEFLREHIPVHELPDWEREDEIDEEY</sequence>
<feature type="compositionally biased region" description="Low complexity" evidence="3">
    <location>
        <begin position="246"/>
        <end position="262"/>
    </location>
</feature>
<dbReference type="AlphaFoldDB" id="A0AAD6HSZ6"/>
<dbReference type="Gene3D" id="3.80.10.10">
    <property type="entry name" value="Ribonuclease Inhibitor"/>
    <property type="match status" value="4"/>
</dbReference>
<dbReference type="SUPFAM" id="SSF52058">
    <property type="entry name" value="L domain-like"/>
    <property type="match status" value="2"/>
</dbReference>
<dbReference type="InterPro" id="IPR032675">
    <property type="entry name" value="LRR_dom_sf"/>
</dbReference>
<dbReference type="SMART" id="SM00369">
    <property type="entry name" value="LRR_TYP"/>
    <property type="match status" value="7"/>
</dbReference>
<dbReference type="Proteomes" id="UP001215712">
    <property type="component" value="Unassembled WGS sequence"/>
</dbReference>
<evidence type="ECO:0000256" key="2">
    <source>
        <dbReference type="ARBA" id="ARBA00022737"/>
    </source>
</evidence>
<evidence type="ECO:0000313" key="4">
    <source>
        <dbReference type="EMBL" id="KAJ5734242.1"/>
    </source>
</evidence>
<evidence type="ECO:0008006" key="6">
    <source>
        <dbReference type="Google" id="ProtNLM"/>
    </source>
</evidence>
<dbReference type="InterPro" id="IPR001611">
    <property type="entry name" value="Leu-rich_rpt"/>
</dbReference>
<dbReference type="PROSITE" id="PS51450">
    <property type="entry name" value="LRR"/>
    <property type="match status" value="5"/>
</dbReference>
<protein>
    <recommendedName>
        <fullName evidence="6">Leucine-rich repeat-containing protein 40</fullName>
    </recommendedName>
</protein>
<feature type="compositionally biased region" description="Polar residues" evidence="3">
    <location>
        <begin position="24"/>
        <end position="38"/>
    </location>
</feature>
<dbReference type="PANTHER" id="PTHR48051">
    <property type="match status" value="1"/>
</dbReference>
<keyword evidence="1" id="KW-0433">Leucine-rich repeat</keyword>
<dbReference type="InterPro" id="IPR050216">
    <property type="entry name" value="LRR_domain-containing"/>
</dbReference>
<feature type="compositionally biased region" description="Polar residues" evidence="3">
    <location>
        <begin position="134"/>
        <end position="144"/>
    </location>
</feature>
<dbReference type="SMART" id="SM00365">
    <property type="entry name" value="LRR_SD22"/>
    <property type="match status" value="5"/>
</dbReference>
<keyword evidence="2" id="KW-0677">Repeat</keyword>
<reference evidence="4" key="1">
    <citation type="journal article" date="2023" name="IMA Fungus">
        <title>Comparative genomic study of the Penicillium genus elucidates a diverse pangenome and 15 lateral gene transfer events.</title>
        <authorList>
            <person name="Petersen C."/>
            <person name="Sorensen T."/>
            <person name="Nielsen M.R."/>
            <person name="Sondergaard T.E."/>
            <person name="Sorensen J.L."/>
            <person name="Fitzpatrick D.A."/>
            <person name="Frisvad J.C."/>
            <person name="Nielsen K.L."/>
        </authorList>
    </citation>
    <scope>NUCLEOTIDE SEQUENCE</scope>
    <source>
        <strain evidence="4">IBT 17514</strain>
    </source>
</reference>
<name>A0AAD6HSZ6_9EURO</name>
<evidence type="ECO:0000313" key="5">
    <source>
        <dbReference type="Proteomes" id="UP001215712"/>
    </source>
</evidence>
<dbReference type="EMBL" id="JAQJAN010000003">
    <property type="protein sequence ID" value="KAJ5734242.1"/>
    <property type="molecule type" value="Genomic_DNA"/>
</dbReference>
<keyword evidence="5" id="KW-1185">Reference proteome</keyword>
<evidence type="ECO:0000256" key="3">
    <source>
        <dbReference type="SAM" id="MobiDB-lite"/>
    </source>
</evidence>
<dbReference type="PANTHER" id="PTHR48051:SF1">
    <property type="entry name" value="RAS SUPPRESSOR PROTEIN 1"/>
    <property type="match status" value="1"/>
</dbReference>
<evidence type="ECO:0000256" key="1">
    <source>
        <dbReference type="ARBA" id="ARBA00022614"/>
    </source>
</evidence>
<reference evidence="4" key="2">
    <citation type="submission" date="2023-01" db="EMBL/GenBank/DDBJ databases">
        <authorList>
            <person name="Petersen C."/>
        </authorList>
    </citation>
    <scope>NUCLEOTIDE SEQUENCE</scope>
    <source>
        <strain evidence="4">IBT 17514</strain>
    </source>
</reference>
<comment type="caution">
    <text evidence="4">The sequence shown here is derived from an EMBL/GenBank/DDBJ whole genome shotgun (WGS) entry which is preliminary data.</text>
</comment>
<feature type="region of interest" description="Disordered" evidence="3">
    <location>
        <begin position="1"/>
        <end position="333"/>
    </location>
</feature>
<feature type="compositionally biased region" description="Basic and acidic residues" evidence="3">
    <location>
        <begin position="39"/>
        <end position="51"/>
    </location>
</feature>
<dbReference type="GO" id="GO:0005737">
    <property type="term" value="C:cytoplasm"/>
    <property type="evidence" value="ECO:0007669"/>
    <property type="project" value="TreeGrafter"/>
</dbReference>
<dbReference type="SMART" id="SM00364">
    <property type="entry name" value="LRR_BAC"/>
    <property type="match status" value="8"/>
</dbReference>
<accession>A0AAD6HSZ6</accession>